<feature type="region of interest" description="Disordered" evidence="1">
    <location>
        <begin position="1"/>
        <end position="46"/>
    </location>
</feature>
<reference evidence="2 3" key="1">
    <citation type="submission" date="2021-06" db="EMBL/GenBank/DDBJ databases">
        <authorList>
            <person name="Palmer J.M."/>
        </authorList>
    </citation>
    <scope>NUCLEOTIDE SEQUENCE [LARGE SCALE GENOMIC DNA]</scope>
    <source>
        <strain evidence="2 3">AS_MEX2019</strain>
        <tissue evidence="2">Muscle</tissue>
    </source>
</reference>
<comment type="caution">
    <text evidence="2">The sequence shown here is derived from an EMBL/GenBank/DDBJ whole genome shotgun (WGS) entry which is preliminary data.</text>
</comment>
<evidence type="ECO:0000313" key="3">
    <source>
        <dbReference type="Proteomes" id="UP001469553"/>
    </source>
</evidence>
<proteinExistence type="predicted"/>
<sequence>MNPTPQPRQGSFRSLQPYYTNRGSLPPSSGPRGVPSSNAPRPVTSTHVYQAGPGSQMMMIPQQQLPFPSSPQGPAYFIGQYRSPTYVATPQQYSVPAGTPGFYPGTSPAEYGTYGKRLCSGPQLCHLNTERHTLGQSHTNKSLLFCEASELEYISGPRGKGVFEPMKSRVGKGGGRNLEGQWEELSGDGLHLRDGRIMGPVSLPFLPSLLRRLVHEPEWVFDYI</sequence>
<evidence type="ECO:0000313" key="2">
    <source>
        <dbReference type="EMBL" id="MEQ2292126.1"/>
    </source>
</evidence>
<organism evidence="2 3">
    <name type="scientific">Ameca splendens</name>
    <dbReference type="NCBI Taxonomy" id="208324"/>
    <lineage>
        <taxon>Eukaryota</taxon>
        <taxon>Metazoa</taxon>
        <taxon>Chordata</taxon>
        <taxon>Craniata</taxon>
        <taxon>Vertebrata</taxon>
        <taxon>Euteleostomi</taxon>
        <taxon>Actinopterygii</taxon>
        <taxon>Neopterygii</taxon>
        <taxon>Teleostei</taxon>
        <taxon>Neoteleostei</taxon>
        <taxon>Acanthomorphata</taxon>
        <taxon>Ovalentaria</taxon>
        <taxon>Atherinomorphae</taxon>
        <taxon>Cyprinodontiformes</taxon>
        <taxon>Goodeidae</taxon>
        <taxon>Ameca</taxon>
    </lineage>
</organism>
<dbReference type="Proteomes" id="UP001469553">
    <property type="component" value="Unassembled WGS sequence"/>
</dbReference>
<accession>A0ABV0YF22</accession>
<evidence type="ECO:0000256" key="1">
    <source>
        <dbReference type="SAM" id="MobiDB-lite"/>
    </source>
</evidence>
<gene>
    <name evidence="2" type="ORF">AMECASPLE_019878</name>
</gene>
<protein>
    <submittedName>
        <fullName evidence="2">Uncharacterized protein</fullName>
    </submittedName>
</protein>
<feature type="compositionally biased region" description="Polar residues" evidence="1">
    <location>
        <begin position="7"/>
        <end position="22"/>
    </location>
</feature>
<dbReference type="EMBL" id="JAHRIP010029844">
    <property type="protein sequence ID" value="MEQ2292126.1"/>
    <property type="molecule type" value="Genomic_DNA"/>
</dbReference>
<feature type="compositionally biased region" description="Low complexity" evidence="1">
    <location>
        <begin position="23"/>
        <end position="37"/>
    </location>
</feature>
<keyword evidence="3" id="KW-1185">Reference proteome</keyword>
<name>A0ABV0YF22_9TELE</name>